<reference evidence="4" key="2">
    <citation type="submission" date="2016-04" db="EMBL/GenBank/DDBJ databases">
        <title>First Complete Genome Sequence of a Subdivision 6 Acidobacterium.</title>
        <authorList>
            <person name="Huang S."/>
            <person name="Vieira S."/>
            <person name="Bunk B."/>
            <person name="Riedel T."/>
            <person name="Sproeer C."/>
            <person name="Overmann J."/>
        </authorList>
    </citation>
    <scope>NUCLEOTIDE SEQUENCE [LARGE SCALE GENOMIC DNA]</scope>
    <source>
        <strain evidence="4">DSM 100886 HEG_-6_39</strain>
    </source>
</reference>
<dbReference type="NCBIfam" id="TIGR02777">
    <property type="entry name" value="LigD_PE_dom"/>
    <property type="match status" value="1"/>
</dbReference>
<dbReference type="Proteomes" id="UP000076079">
    <property type="component" value="Chromosome"/>
</dbReference>
<dbReference type="InterPro" id="IPR014144">
    <property type="entry name" value="LigD_PE_domain"/>
</dbReference>
<organism evidence="3 4">
    <name type="scientific">Luteitalea pratensis</name>
    <dbReference type="NCBI Taxonomy" id="1855912"/>
    <lineage>
        <taxon>Bacteria</taxon>
        <taxon>Pseudomonadati</taxon>
        <taxon>Acidobacteriota</taxon>
        <taxon>Vicinamibacteria</taxon>
        <taxon>Vicinamibacterales</taxon>
        <taxon>Vicinamibacteraceae</taxon>
        <taxon>Luteitalea</taxon>
    </lineage>
</organism>
<dbReference type="Pfam" id="PF13298">
    <property type="entry name" value="LigD_N"/>
    <property type="match status" value="1"/>
</dbReference>
<dbReference type="PANTHER" id="PTHR39465:SF1">
    <property type="entry name" value="DNA LIGASE D 3'-PHOSPHOESTERASE DOMAIN-CONTAINING PROTEIN"/>
    <property type="match status" value="1"/>
</dbReference>
<keyword evidence="3" id="KW-0436">Ligase</keyword>
<name>A0A143PNJ4_LUTPR</name>
<dbReference type="AlphaFoldDB" id="A0A143PNJ4"/>
<feature type="region of interest" description="Disordered" evidence="1">
    <location>
        <begin position="1"/>
        <end position="23"/>
    </location>
</feature>
<gene>
    <name evidence="3" type="ORF">LuPra_02954</name>
</gene>
<keyword evidence="4" id="KW-1185">Reference proteome</keyword>
<evidence type="ECO:0000313" key="4">
    <source>
        <dbReference type="Proteomes" id="UP000076079"/>
    </source>
</evidence>
<reference evidence="3 4" key="1">
    <citation type="journal article" date="2016" name="Genome Announc.">
        <title>First Complete Genome Sequence of a Subdivision 6 Acidobacterium Strain.</title>
        <authorList>
            <person name="Huang S."/>
            <person name="Vieira S."/>
            <person name="Bunk B."/>
            <person name="Riedel T."/>
            <person name="Sproer C."/>
            <person name="Overmann J."/>
        </authorList>
    </citation>
    <scope>NUCLEOTIDE SEQUENCE [LARGE SCALE GENOMIC DNA]</scope>
    <source>
        <strain evidence="4">DSM 100886 HEG_-6_39</strain>
    </source>
</reference>
<feature type="domain" description="DNA ligase D 3'-phosphoesterase" evidence="2">
    <location>
        <begin position="37"/>
        <end position="142"/>
    </location>
</feature>
<dbReference type="PATRIC" id="fig|1813736.3.peg.3150"/>
<feature type="compositionally biased region" description="Basic and acidic residues" evidence="1">
    <location>
        <begin position="1"/>
        <end position="14"/>
    </location>
</feature>
<evidence type="ECO:0000313" key="3">
    <source>
        <dbReference type="EMBL" id="AMY09730.1"/>
    </source>
</evidence>
<evidence type="ECO:0000256" key="1">
    <source>
        <dbReference type="SAM" id="MobiDB-lite"/>
    </source>
</evidence>
<dbReference type="PANTHER" id="PTHR39465">
    <property type="entry name" value="DNA LIGASE D, 3'-PHOSPHOESTERASE DOMAIN"/>
    <property type="match status" value="1"/>
</dbReference>
<dbReference type="EMBL" id="CP015136">
    <property type="protein sequence ID" value="AMY09730.1"/>
    <property type="molecule type" value="Genomic_DNA"/>
</dbReference>
<proteinExistence type="predicted"/>
<dbReference type="RefSeq" id="WP_110174690.1">
    <property type="nucleotide sequence ID" value="NZ_CP015136.1"/>
</dbReference>
<dbReference type="STRING" id="1855912.LuPra_02954"/>
<protein>
    <submittedName>
        <fullName evidence="3">DNA ligase-like protein</fullName>
    </submittedName>
</protein>
<sequence>MALEEYRRKRDFTKTPEPAGDTKAMTRKAPTRFFCVQKHLATALHYDFRIEHNGVLLSWAVPKGPSLDPGTKRLAMHVEDHPIEYGEFEGVIPEGYGAGVVMLWDVGTWEPETDDIDASLEKGDLKMRLDGYKLKGSWVLVRTRGWGGRAGAKDDGRSWLLIKHKDEWAGDVDITEFAPNSVKSAGSFREILAQEAPDVWLSNRGHTGDTALETLTDVLKKLDKIEPVPKTTSAKTSAPAAATKPTAAPAKRARAKSR</sequence>
<dbReference type="GO" id="GO:0016874">
    <property type="term" value="F:ligase activity"/>
    <property type="evidence" value="ECO:0007669"/>
    <property type="project" value="UniProtKB-KW"/>
</dbReference>
<dbReference type="KEGG" id="abac:LuPra_02954"/>
<evidence type="ECO:0000259" key="2">
    <source>
        <dbReference type="Pfam" id="PF13298"/>
    </source>
</evidence>
<dbReference type="OrthoDB" id="9802472at2"/>
<feature type="region of interest" description="Disordered" evidence="1">
    <location>
        <begin position="226"/>
        <end position="258"/>
    </location>
</feature>
<feature type="compositionally biased region" description="Low complexity" evidence="1">
    <location>
        <begin position="230"/>
        <end position="250"/>
    </location>
</feature>
<accession>A0A143PNJ4</accession>